<gene>
    <name evidence="5" type="ORF">EZJ44_03550</name>
</gene>
<sequence length="275" mass="31449">MNTSHAAISPSRANDFKQCPLKFRFRVIDSIPEPPSLEALRGTLVHSVLEHLFEVNASERTESYAQSLLLPRWNEHLQKKPDTVELFETDEALEQWLESARPLISHYFSLENPQFLEPKARESFVNAQLPQGLAIRGIIDRIDEAPNGDLRIVDYKTGKSPKPQYQDSAIFQMRFYAAALYFEQNKLPARTQLIYLGDGRILTYDPSMDDVAFIESSLMHLWSAISERLYTKEFEPKEGPLCGWCHFKDLCPAFGGNPPEINDDGIEKLRTAFRG</sequence>
<dbReference type="AlphaFoldDB" id="A0A4Q9V1N1"/>
<name>A0A4Q9V1N1_9ACTO</name>
<dbReference type="Proteomes" id="UP000293036">
    <property type="component" value="Unassembled WGS sequence"/>
</dbReference>
<keyword evidence="2" id="KW-0347">Helicase</keyword>
<dbReference type="InterPro" id="IPR038726">
    <property type="entry name" value="PDDEXK_AddAB-type"/>
</dbReference>
<organism evidence="5 6">
    <name type="scientific">Arcanobacterium bovis</name>
    <dbReference type="NCBI Taxonomy" id="2529275"/>
    <lineage>
        <taxon>Bacteria</taxon>
        <taxon>Bacillati</taxon>
        <taxon>Actinomycetota</taxon>
        <taxon>Actinomycetes</taxon>
        <taxon>Actinomycetales</taxon>
        <taxon>Actinomycetaceae</taxon>
        <taxon>Arcanobacterium</taxon>
    </lineage>
</organism>
<evidence type="ECO:0000256" key="1">
    <source>
        <dbReference type="ARBA" id="ARBA00022763"/>
    </source>
</evidence>
<dbReference type="SUPFAM" id="SSF52980">
    <property type="entry name" value="Restriction endonuclease-like"/>
    <property type="match status" value="1"/>
</dbReference>
<accession>A0A4Q9V1N1</accession>
<keyword evidence="2" id="KW-0547">Nucleotide-binding</keyword>
<dbReference type="InterPro" id="IPR011335">
    <property type="entry name" value="Restrct_endonuc-II-like"/>
</dbReference>
<proteinExistence type="predicted"/>
<dbReference type="GO" id="GO:0006281">
    <property type="term" value="P:DNA repair"/>
    <property type="evidence" value="ECO:0007669"/>
    <property type="project" value="UniProtKB-KW"/>
</dbReference>
<evidence type="ECO:0000313" key="5">
    <source>
        <dbReference type="EMBL" id="TBW22975.1"/>
    </source>
</evidence>
<dbReference type="RefSeq" id="WP_131280163.1">
    <property type="nucleotide sequence ID" value="NZ_JBHSLR010000009.1"/>
</dbReference>
<keyword evidence="2" id="KW-0378">Hydrolase</keyword>
<dbReference type="GO" id="GO:0004386">
    <property type="term" value="F:helicase activity"/>
    <property type="evidence" value="ECO:0007669"/>
    <property type="project" value="UniProtKB-KW"/>
</dbReference>
<evidence type="ECO:0000256" key="2">
    <source>
        <dbReference type="ARBA" id="ARBA00022806"/>
    </source>
</evidence>
<dbReference type="Gene3D" id="3.90.320.10">
    <property type="match status" value="1"/>
</dbReference>
<evidence type="ECO:0000259" key="4">
    <source>
        <dbReference type="Pfam" id="PF12705"/>
    </source>
</evidence>
<dbReference type="Pfam" id="PF12705">
    <property type="entry name" value="PDDEXK_1"/>
    <property type="match status" value="1"/>
</dbReference>
<dbReference type="OrthoDB" id="9791397at2"/>
<comment type="caution">
    <text evidence="5">The sequence shown here is derived from an EMBL/GenBank/DDBJ whole genome shotgun (WGS) entry which is preliminary data.</text>
</comment>
<evidence type="ECO:0000313" key="6">
    <source>
        <dbReference type="Proteomes" id="UP000293036"/>
    </source>
</evidence>
<protein>
    <submittedName>
        <fullName evidence="5">PD-(D/E)XK nuclease family protein</fullName>
    </submittedName>
</protein>
<keyword evidence="3" id="KW-0234">DNA repair</keyword>
<evidence type="ECO:0000256" key="3">
    <source>
        <dbReference type="ARBA" id="ARBA00023204"/>
    </source>
</evidence>
<dbReference type="InterPro" id="IPR011604">
    <property type="entry name" value="PDDEXK-like_dom_sf"/>
</dbReference>
<keyword evidence="2" id="KW-0067">ATP-binding</keyword>
<keyword evidence="6" id="KW-1185">Reference proteome</keyword>
<keyword evidence="1" id="KW-0227">DNA damage</keyword>
<reference evidence="5 6" key="1">
    <citation type="submission" date="2019-02" db="EMBL/GenBank/DDBJ databases">
        <title>Arcanobacterium bovis sp. nov., isolated from the milk of a cow with mastitis.</title>
        <authorList>
            <person name="Sammra O."/>
            <person name="Foster G."/>
            <person name="Hassan A."/>
            <person name="Alssahen M."/>
            <person name="Laemmler C."/>
            <person name="Borowiak M."/>
            <person name="Malorny B."/>
            <person name="Abdulmawjood A."/>
        </authorList>
    </citation>
    <scope>NUCLEOTIDE SEQUENCE [LARGE SCALE GENOMIC DNA]</scope>
    <source>
        <strain evidence="5 6">C605018/01/1</strain>
    </source>
</reference>
<feature type="domain" description="PD-(D/E)XK endonuclease-like" evidence="4">
    <location>
        <begin position="8"/>
        <end position="252"/>
    </location>
</feature>
<dbReference type="EMBL" id="SJDT01000002">
    <property type="protein sequence ID" value="TBW22975.1"/>
    <property type="molecule type" value="Genomic_DNA"/>
</dbReference>